<dbReference type="Pfam" id="PF12802">
    <property type="entry name" value="MarR_2"/>
    <property type="match status" value="1"/>
</dbReference>
<dbReference type="KEGG" id="kim:G3T16_04940"/>
<dbReference type="PROSITE" id="PS50995">
    <property type="entry name" value="HTH_MARR_2"/>
    <property type="match status" value="1"/>
</dbReference>
<dbReference type="GO" id="GO:0003700">
    <property type="term" value="F:DNA-binding transcription factor activity"/>
    <property type="evidence" value="ECO:0007669"/>
    <property type="project" value="InterPro"/>
</dbReference>
<feature type="domain" description="HTH marR-type" evidence="1">
    <location>
        <begin position="11"/>
        <end position="157"/>
    </location>
</feature>
<reference evidence="2 3" key="1">
    <citation type="submission" date="2020-02" db="EMBL/GenBank/DDBJ databases">
        <title>Genome sequencing for Kineobactrum sp. M2.</title>
        <authorList>
            <person name="Park S.-J."/>
        </authorList>
    </citation>
    <scope>NUCLEOTIDE SEQUENCE [LARGE SCALE GENOMIC DNA]</scope>
    <source>
        <strain evidence="2 3">M2</strain>
    </source>
</reference>
<sequence>MTQDFLDELGELALGSRLKRLSEHMMADAANVYRHFGLDVQPKWFTLLALLYQKDRIGVMEAADYLGLSQPAISQFTHQLVEQGLISTDPCERDSRRRLLALTDKGRAQVECMQPMWRAVHRAAEQLCTELDNDFYHALQKCEQALARKSLLQRTLEFYDEPTRS</sequence>
<accession>A0A6C0TYC4</accession>
<name>A0A6C0TYC4_9GAMM</name>
<dbReference type="PANTHER" id="PTHR33164">
    <property type="entry name" value="TRANSCRIPTIONAL REGULATOR, MARR FAMILY"/>
    <property type="match status" value="1"/>
</dbReference>
<dbReference type="GO" id="GO:0006950">
    <property type="term" value="P:response to stress"/>
    <property type="evidence" value="ECO:0007669"/>
    <property type="project" value="TreeGrafter"/>
</dbReference>
<organism evidence="2 3">
    <name type="scientific">Kineobactrum salinum</name>
    <dbReference type="NCBI Taxonomy" id="2708301"/>
    <lineage>
        <taxon>Bacteria</taxon>
        <taxon>Pseudomonadati</taxon>
        <taxon>Pseudomonadota</taxon>
        <taxon>Gammaproteobacteria</taxon>
        <taxon>Cellvibrionales</taxon>
        <taxon>Halieaceae</taxon>
        <taxon>Kineobactrum</taxon>
    </lineage>
</organism>
<evidence type="ECO:0000313" key="3">
    <source>
        <dbReference type="Proteomes" id="UP000477680"/>
    </source>
</evidence>
<dbReference type="InterPro" id="IPR036390">
    <property type="entry name" value="WH_DNA-bd_sf"/>
</dbReference>
<dbReference type="CDD" id="cd00090">
    <property type="entry name" value="HTH_ARSR"/>
    <property type="match status" value="1"/>
</dbReference>
<proteinExistence type="predicted"/>
<dbReference type="EMBL" id="CP048711">
    <property type="protein sequence ID" value="QIB64830.1"/>
    <property type="molecule type" value="Genomic_DNA"/>
</dbReference>
<dbReference type="InterPro" id="IPR036388">
    <property type="entry name" value="WH-like_DNA-bd_sf"/>
</dbReference>
<evidence type="ECO:0000259" key="1">
    <source>
        <dbReference type="PROSITE" id="PS50995"/>
    </source>
</evidence>
<dbReference type="AlphaFoldDB" id="A0A6C0TYC4"/>
<dbReference type="SMART" id="SM00347">
    <property type="entry name" value="HTH_MARR"/>
    <property type="match status" value="1"/>
</dbReference>
<dbReference type="Gene3D" id="1.10.10.10">
    <property type="entry name" value="Winged helix-like DNA-binding domain superfamily/Winged helix DNA-binding domain"/>
    <property type="match status" value="1"/>
</dbReference>
<dbReference type="InterPro" id="IPR000835">
    <property type="entry name" value="HTH_MarR-typ"/>
</dbReference>
<keyword evidence="3" id="KW-1185">Reference proteome</keyword>
<gene>
    <name evidence="2" type="ORF">G3T16_04940</name>
</gene>
<dbReference type="InterPro" id="IPR011991">
    <property type="entry name" value="ArsR-like_HTH"/>
</dbReference>
<dbReference type="SUPFAM" id="SSF46785">
    <property type="entry name" value="Winged helix' DNA-binding domain"/>
    <property type="match status" value="1"/>
</dbReference>
<evidence type="ECO:0000313" key="2">
    <source>
        <dbReference type="EMBL" id="QIB64830.1"/>
    </source>
</evidence>
<dbReference type="PANTHER" id="PTHR33164:SF99">
    <property type="entry name" value="MARR FAMILY REGULATORY PROTEIN"/>
    <property type="match status" value="1"/>
</dbReference>
<dbReference type="InterPro" id="IPR039422">
    <property type="entry name" value="MarR/SlyA-like"/>
</dbReference>
<protein>
    <submittedName>
        <fullName evidence="2">MarR family transcriptional regulator</fullName>
    </submittedName>
</protein>
<dbReference type="RefSeq" id="WP_163494080.1">
    <property type="nucleotide sequence ID" value="NZ_CP048711.1"/>
</dbReference>
<dbReference type="Proteomes" id="UP000477680">
    <property type="component" value="Chromosome"/>
</dbReference>